<feature type="domain" description="RING-type" evidence="8">
    <location>
        <begin position="127"/>
        <end position="173"/>
    </location>
</feature>
<feature type="region of interest" description="Disordered" evidence="7">
    <location>
        <begin position="47"/>
        <end position="67"/>
    </location>
</feature>
<dbReference type="InterPro" id="IPR013083">
    <property type="entry name" value="Znf_RING/FYVE/PHD"/>
</dbReference>
<dbReference type="EC" id="2.3.2.27" evidence="2"/>
<dbReference type="CDD" id="cd16454">
    <property type="entry name" value="RING-H2_PA-TM-RING"/>
    <property type="match status" value="1"/>
</dbReference>
<evidence type="ECO:0000256" key="3">
    <source>
        <dbReference type="ARBA" id="ARBA00022723"/>
    </source>
</evidence>
<dbReference type="InterPro" id="IPR001841">
    <property type="entry name" value="Znf_RING"/>
</dbReference>
<dbReference type="SUPFAM" id="SSF57850">
    <property type="entry name" value="RING/U-box"/>
    <property type="match status" value="1"/>
</dbReference>
<gene>
    <name evidence="9" type="ORF">FSB_LOCUS61185</name>
</gene>
<reference evidence="9" key="1">
    <citation type="submission" date="2018-02" db="EMBL/GenBank/DDBJ databases">
        <authorList>
            <person name="Cohen D.B."/>
            <person name="Kent A.D."/>
        </authorList>
    </citation>
    <scope>NUCLEOTIDE SEQUENCE</scope>
</reference>
<evidence type="ECO:0000256" key="2">
    <source>
        <dbReference type="ARBA" id="ARBA00012483"/>
    </source>
</evidence>
<evidence type="ECO:0000256" key="1">
    <source>
        <dbReference type="ARBA" id="ARBA00000900"/>
    </source>
</evidence>
<dbReference type="SMART" id="SM00184">
    <property type="entry name" value="RING"/>
    <property type="match status" value="1"/>
</dbReference>
<dbReference type="PANTHER" id="PTHR15710:SF196">
    <property type="entry name" value="F6A14.12 PROTEIN-RELATED"/>
    <property type="match status" value="1"/>
</dbReference>
<dbReference type="GO" id="GO:0061630">
    <property type="term" value="F:ubiquitin protein ligase activity"/>
    <property type="evidence" value="ECO:0007669"/>
    <property type="project" value="UniProtKB-EC"/>
</dbReference>
<evidence type="ECO:0000313" key="9">
    <source>
        <dbReference type="EMBL" id="SPD33303.1"/>
    </source>
</evidence>
<keyword evidence="3" id="KW-0479">Metal-binding</keyword>
<dbReference type="EMBL" id="OIVN01006448">
    <property type="protein sequence ID" value="SPD33303.1"/>
    <property type="molecule type" value="Genomic_DNA"/>
</dbReference>
<dbReference type="PROSITE" id="PS50089">
    <property type="entry name" value="ZF_RING_2"/>
    <property type="match status" value="1"/>
</dbReference>
<dbReference type="GO" id="GO:0016567">
    <property type="term" value="P:protein ubiquitination"/>
    <property type="evidence" value="ECO:0007669"/>
    <property type="project" value="TreeGrafter"/>
</dbReference>
<protein>
    <recommendedName>
        <fullName evidence="2">RING-type E3 ubiquitin transferase</fullName>
        <ecNumber evidence="2">2.3.2.27</ecNumber>
    </recommendedName>
</protein>
<comment type="catalytic activity">
    <reaction evidence="1">
        <text>S-ubiquitinyl-[E2 ubiquitin-conjugating enzyme]-L-cysteine + [acceptor protein]-L-lysine = [E2 ubiquitin-conjugating enzyme]-L-cysteine + N(6)-ubiquitinyl-[acceptor protein]-L-lysine.</text>
        <dbReference type="EC" id="2.3.2.27"/>
    </reaction>
</comment>
<evidence type="ECO:0000259" key="8">
    <source>
        <dbReference type="PROSITE" id="PS50089"/>
    </source>
</evidence>
<dbReference type="Pfam" id="PF13639">
    <property type="entry name" value="zf-RING_2"/>
    <property type="match status" value="1"/>
</dbReference>
<name>A0A2N9J9V4_FAGSY</name>
<dbReference type="Gene3D" id="3.30.40.10">
    <property type="entry name" value="Zinc/RING finger domain, C3HC4 (zinc finger)"/>
    <property type="match status" value="1"/>
</dbReference>
<evidence type="ECO:0000256" key="7">
    <source>
        <dbReference type="SAM" id="MobiDB-lite"/>
    </source>
</evidence>
<dbReference type="PANTHER" id="PTHR15710">
    <property type="entry name" value="E3 UBIQUITIN-PROTEIN LIGASE PRAJA"/>
    <property type="match status" value="1"/>
</dbReference>
<keyword evidence="5" id="KW-0862">Zinc</keyword>
<keyword evidence="4 6" id="KW-0863">Zinc-finger</keyword>
<accession>A0A2N9J9V4</accession>
<evidence type="ECO:0000256" key="5">
    <source>
        <dbReference type="ARBA" id="ARBA00022833"/>
    </source>
</evidence>
<sequence length="189" mass="21255">MSEGRIYELFSLNSDGTESVSRYEIPLDDLLIFSNSIVSEVLLHTDQPSTSTTTNNIAAESHGTETETPTTTFIESMEEEPPQQQEEADYCPCPCGCGGHYMQEKEDDGFEYMEAAEIEGLQSDEVCAICLDEFSIEGVAAAARVIRMPCSHIYHEDCIVEWLENSNMCPVCRYELPWIRWEILISVSS</sequence>
<organism evidence="9">
    <name type="scientific">Fagus sylvatica</name>
    <name type="common">Beechnut</name>
    <dbReference type="NCBI Taxonomy" id="28930"/>
    <lineage>
        <taxon>Eukaryota</taxon>
        <taxon>Viridiplantae</taxon>
        <taxon>Streptophyta</taxon>
        <taxon>Embryophyta</taxon>
        <taxon>Tracheophyta</taxon>
        <taxon>Spermatophyta</taxon>
        <taxon>Magnoliopsida</taxon>
        <taxon>eudicotyledons</taxon>
        <taxon>Gunneridae</taxon>
        <taxon>Pentapetalae</taxon>
        <taxon>rosids</taxon>
        <taxon>fabids</taxon>
        <taxon>Fagales</taxon>
        <taxon>Fagaceae</taxon>
        <taxon>Fagus</taxon>
    </lineage>
</organism>
<feature type="compositionally biased region" description="Polar residues" evidence="7">
    <location>
        <begin position="47"/>
        <end position="58"/>
    </location>
</feature>
<evidence type="ECO:0000256" key="6">
    <source>
        <dbReference type="PROSITE-ProRule" id="PRU00175"/>
    </source>
</evidence>
<dbReference type="GO" id="GO:0008270">
    <property type="term" value="F:zinc ion binding"/>
    <property type="evidence" value="ECO:0007669"/>
    <property type="project" value="UniProtKB-KW"/>
</dbReference>
<evidence type="ECO:0000256" key="4">
    <source>
        <dbReference type="ARBA" id="ARBA00022771"/>
    </source>
</evidence>
<dbReference type="AlphaFoldDB" id="A0A2N9J9V4"/>
<proteinExistence type="predicted"/>
<dbReference type="GO" id="GO:0005737">
    <property type="term" value="C:cytoplasm"/>
    <property type="evidence" value="ECO:0007669"/>
    <property type="project" value="TreeGrafter"/>
</dbReference>